<evidence type="ECO:0008006" key="7">
    <source>
        <dbReference type="Google" id="ProtNLM"/>
    </source>
</evidence>
<accession>A0A8S1UV71</accession>
<evidence type="ECO:0000256" key="1">
    <source>
        <dbReference type="ARBA" id="ARBA00022490"/>
    </source>
</evidence>
<dbReference type="GO" id="GO:0005085">
    <property type="term" value="F:guanyl-nucleotide exchange factor activity"/>
    <property type="evidence" value="ECO:0007669"/>
    <property type="project" value="TreeGrafter"/>
</dbReference>
<dbReference type="Pfam" id="PF01008">
    <property type="entry name" value="IF-2B"/>
    <property type="match status" value="1"/>
</dbReference>
<dbReference type="FunFam" id="3.40.50.10470:FF:000054">
    <property type="entry name" value="Uncharacterized protein"/>
    <property type="match status" value="1"/>
</dbReference>
<keyword evidence="6" id="KW-1185">Reference proteome</keyword>
<comment type="similarity">
    <text evidence="4">Belongs to the eIF-2B alpha/beta/delta subunits family.</text>
</comment>
<keyword evidence="1" id="KW-0963">Cytoplasm</keyword>
<keyword evidence="3" id="KW-0648">Protein biosynthesis</keyword>
<sequence>MSTLKAQPRLYSSRESILTLKAHLSGKQAKIPKNPTMEDYITYIKKLSNRLKQGPLDFWIPNVFRRLIQVIRLMSSEDGFFPIKDKEKNFKELGLTILRKSIRSKTTVETGSETGSNAIQQDVILPSIEQVLEELEAHSDDINTFASTHFFTNEVLLVYEYSTTVLNFLLSAKKTRNFEIIVLESETENLGKQFATDLGKHNLNVTLTPFTNAYAIMQRVNKTLLGVDAILKNGGLLMHPGTYAICVLAKQFAVPVIVLSGAHKLTPKYAFDQTTFNQLVSPLKINPNSTIDHMSIGITFDYVPPEYISLYITNQGQYTPQSIYQLFSDFYNVKDEDI</sequence>
<organism evidence="5 6">
    <name type="scientific">Paramecium pentaurelia</name>
    <dbReference type="NCBI Taxonomy" id="43138"/>
    <lineage>
        <taxon>Eukaryota</taxon>
        <taxon>Sar</taxon>
        <taxon>Alveolata</taxon>
        <taxon>Ciliophora</taxon>
        <taxon>Intramacronucleata</taxon>
        <taxon>Oligohymenophorea</taxon>
        <taxon>Peniculida</taxon>
        <taxon>Parameciidae</taxon>
        <taxon>Paramecium</taxon>
    </lineage>
</organism>
<dbReference type="GO" id="GO:0003743">
    <property type="term" value="F:translation initiation factor activity"/>
    <property type="evidence" value="ECO:0007669"/>
    <property type="project" value="UniProtKB-KW"/>
</dbReference>
<dbReference type="PANTHER" id="PTHR45859:SF1">
    <property type="entry name" value="TRANSLATION INITIATION FACTOR EIF-2B SUBUNIT BETA"/>
    <property type="match status" value="1"/>
</dbReference>
<name>A0A8S1UV71_9CILI</name>
<evidence type="ECO:0000256" key="2">
    <source>
        <dbReference type="ARBA" id="ARBA00022540"/>
    </source>
</evidence>
<comment type="caution">
    <text evidence="5">The sequence shown here is derived from an EMBL/GenBank/DDBJ whole genome shotgun (WGS) entry which is preliminary data.</text>
</comment>
<evidence type="ECO:0000256" key="4">
    <source>
        <dbReference type="RuleBase" id="RU003814"/>
    </source>
</evidence>
<dbReference type="InterPro" id="IPR000649">
    <property type="entry name" value="IF-2B-related"/>
</dbReference>
<dbReference type="GO" id="GO:0005851">
    <property type="term" value="C:eukaryotic translation initiation factor 2B complex"/>
    <property type="evidence" value="ECO:0007669"/>
    <property type="project" value="TreeGrafter"/>
</dbReference>
<evidence type="ECO:0000313" key="5">
    <source>
        <dbReference type="EMBL" id="CAD8166346.1"/>
    </source>
</evidence>
<keyword evidence="2" id="KW-0396">Initiation factor</keyword>
<dbReference type="EMBL" id="CAJJDO010000044">
    <property type="protein sequence ID" value="CAD8166346.1"/>
    <property type="molecule type" value="Genomic_DNA"/>
</dbReference>
<gene>
    <name evidence="5" type="ORF">PPENT_87.1.T0440102</name>
</gene>
<evidence type="ECO:0000313" key="6">
    <source>
        <dbReference type="Proteomes" id="UP000689195"/>
    </source>
</evidence>
<dbReference type="InterPro" id="IPR051855">
    <property type="entry name" value="eIF2B_beta_subunit"/>
</dbReference>
<dbReference type="PANTHER" id="PTHR45859">
    <property type="entry name" value="TRANSLATION INITIATION FACTOR EIF-2B SUBUNIT BETA"/>
    <property type="match status" value="1"/>
</dbReference>
<dbReference type="AlphaFoldDB" id="A0A8S1UV71"/>
<dbReference type="Proteomes" id="UP000689195">
    <property type="component" value="Unassembled WGS sequence"/>
</dbReference>
<proteinExistence type="inferred from homology"/>
<dbReference type="OrthoDB" id="269919at2759"/>
<protein>
    <recommendedName>
        <fullName evidence="7">Translation initiation factor eIF-2B subunit beta</fullName>
    </recommendedName>
</protein>
<reference evidence="5" key="1">
    <citation type="submission" date="2021-01" db="EMBL/GenBank/DDBJ databases">
        <authorList>
            <consortium name="Genoscope - CEA"/>
            <person name="William W."/>
        </authorList>
    </citation>
    <scope>NUCLEOTIDE SEQUENCE</scope>
</reference>
<evidence type="ECO:0000256" key="3">
    <source>
        <dbReference type="ARBA" id="ARBA00022917"/>
    </source>
</evidence>